<comment type="caution">
    <text evidence="1">The sequence shown here is derived from an EMBL/GenBank/DDBJ whole genome shotgun (WGS) entry which is preliminary data.</text>
</comment>
<proteinExistence type="predicted"/>
<dbReference type="EMBL" id="MU865486">
    <property type="protein sequence ID" value="KAK4222195.1"/>
    <property type="molecule type" value="Genomic_DNA"/>
</dbReference>
<dbReference type="Proteomes" id="UP001301958">
    <property type="component" value="Unassembled WGS sequence"/>
</dbReference>
<sequence>MEEREKLRIPSLVCCSVRLEFVRHLLQHGFGEAVTEDTVDEVLSTTHELPAQRVGILCLLLQTGRPLMDDAQIRGLAKFSFDQYLRFERDISEMLQEIFCYYILQARWARLDEYRNLAEGKKWQGLINILDNLVLLTERGKQLVELWSTAAFACKTTDLDVLATCRVIAENDDMRSIFDLLKNTSSTKDWLVTIGQINKFVKLVDGAKTTYGEWKDGAEERFILYIKAYDDKAYMDKIHNRVW</sequence>
<accession>A0AAN6YPC8</accession>
<reference evidence="1" key="2">
    <citation type="submission" date="2023-05" db="EMBL/GenBank/DDBJ databases">
        <authorList>
            <consortium name="Lawrence Berkeley National Laboratory"/>
            <person name="Steindorff A."/>
            <person name="Hensen N."/>
            <person name="Bonometti L."/>
            <person name="Westerberg I."/>
            <person name="Brannstrom I.O."/>
            <person name="Guillou S."/>
            <person name="Cros-Aarteil S."/>
            <person name="Calhoun S."/>
            <person name="Haridas S."/>
            <person name="Kuo A."/>
            <person name="Mondo S."/>
            <person name="Pangilinan J."/>
            <person name="Riley R."/>
            <person name="Labutti K."/>
            <person name="Andreopoulos B."/>
            <person name="Lipzen A."/>
            <person name="Chen C."/>
            <person name="Yanf M."/>
            <person name="Daum C."/>
            <person name="Ng V."/>
            <person name="Clum A."/>
            <person name="Ohm R."/>
            <person name="Martin F."/>
            <person name="Silar P."/>
            <person name="Natvig D."/>
            <person name="Lalanne C."/>
            <person name="Gautier V."/>
            <person name="Ament-Velasquez S.L."/>
            <person name="Kruys A."/>
            <person name="Hutchinson M.I."/>
            <person name="Powell A.J."/>
            <person name="Barry K."/>
            <person name="Miller A.N."/>
            <person name="Grigoriev I.V."/>
            <person name="Debuchy R."/>
            <person name="Gladieux P."/>
            <person name="Thoren M.H."/>
            <person name="Johannesson H."/>
        </authorList>
    </citation>
    <scope>NUCLEOTIDE SEQUENCE</scope>
    <source>
        <strain evidence="1">CBS 990.96</strain>
    </source>
</reference>
<gene>
    <name evidence="1" type="ORF">QBC38DRAFT_520145</name>
</gene>
<dbReference type="AlphaFoldDB" id="A0AAN6YPC8"/>
<reference evidence="1" key="1">
    <citation type="journal article" date="2023" name="Mol. Phylogenet. Evol.">
        <title>Genome-scale phylogeny and comparative genomics of the fungal order Sordariales.</title>
        <authorList>
            <person name="Hensen N."/>
            <person name="Bonometti L."/>
            <person name="Westerberg I."/>
            <person name="Brannstrom I.O."/>
            <person name="Guillou S."/>
            <person name="Cros-Aarteil S."/>
            <person name="Calhoun S."/>
            <person name="Haridas S."/>
            <person name="Kuo A."/>
            <person name="Mondo S."/>
            <person name="Pangilinan J."/>
            <person name="Riley R."/>
            <person name="LaButti K."/>
            <person name="Andreopoulos B."/>
            <person name="Lipzen A."/>
            <person name="Chen C."/>
            <person name="Yan M."/>
            <person name="Daum C."/>
            <person name="Ng V."/>
            <person name="Clum A."/>
            <person name="Steindorff A."/>
            <person name="Ohm R.A."/>
            <person name="Martin F."/>
            <person name="Silar P."/>
            <person name="Natvig D.O."/>
            <person name="Lalanne C."/>
            <person name="Gautier V."/>
            <person name="Ament-Velasquez S.L."/>
            <person name="Kruys A."/>
            <person name="Hutchinson M.I."/>
            <person name="Powell A.J."/>
            <person name="Barry K."/>
            <person name="Miller A.N."/>
            <person name="Grigoriev I.V."/>
            <person name="Debuchy R."/>
            <person name="Gladieux P."/>
            <person name="Hiltunen Thoren M."/>
            <person name="Johannesson H."/>
        </authorList>
    </citation>
    <scope>NUCLEOTIDE SEQUENCE</scope>
    <source>
        <strain evidence="1">CBS 990.96</strain>
    </source>
</reference>
<name>A0AAN6YPC8_9PEZI</name>
<keyword evidence="2" id="KW-1185">Reference proteome</keyword>
<evidence type="ECO:0000313" key="1">
    <source>
        <dbReference type="EMBL" id="KAK4222195.1"/>
    </source>
</evidence>
<protein>
    <submittedName>
        <fullName evidence="1">Uncharacterized protein</fullName>
    </submittedName>
</protein>
<organism evidence="1 2">
    <name type="scientific">Podospora fimiseda</name>
    <dbReference type="NCBI Taxonomy" id="252190"/>
    <lineage>
        <taxon>Eukaryota</taxon>
        <taxon>Fungi</taxon>
        <taxon>Dikarya</taxon>
        <taxon>Ascomycota</taxon>
        <taxon>Pezizomycotina</taxon>
        <taxon>Sordariomycetes</taxon>
        <taxon>Sordariomycetidae</taxon>
        <taxon>Sordariales</taxon>
        <taxon>Podosporaceae</taxon>
        <taxon>Podospora</taxon>
    </lineage>
</organism>
<evidence type="ECO:0000313" key="2">
    <source>
        <dbReference type="Proteomes" id="UP001301958"/>
    </source>
</evidence>